<feature type="transmembrane region" description="Helical" evidence="1">
    <location>
        <begin position="9"/>
        <end position="27"/>
    </location>
</feature>
<reference evidence="3" key="1">
    <citation type="journal article" date="2019" name="Int. J. Syst. Evol. Microbiol.">
        <title>The Global Catalogue of Microorganisms (GCM) 10K type strain sequencing project: providing services to taxonomists for standard genome sequencing and annotation.</title>
        <authorList>
            <consortium name="The Broad Institute Genomics Platform"/>
            <consortium name="The Broad Institute Genome Sequencing Center for Infectious Disease"/>
            <person name="Wu L."/>
            <person name="Ma J."/>
        </authorList>
    </citation>
    <scope>NUCLEOTIDE SEQUENCE [LARGE SCALE GENOMIC DNA]</scope>
    <source>
        <strain evidence="3">CGMCC 4.1782</strain>
    </source>
</reference>
<feature type="transmembrane region" description="Helical" evidence="1">
    <location>
        <begin position="61"/>
        <end position="80"/>
    </location>
</feature>
<evidence type="ECO:0008006" key="4">
    <source>
        <dbReference type="Google" id="ProtNLM"/>
    </source>
</evidence>
<sequence length="86" mass="9442">MILMGGGHGWYEPAILLLAFGFITTIMTDSLNAMSVILAALQFPLYGLIIDIAKNKGKLKWAVLFIAVLHLALAISILILRDETWS</sequence>
<evidence type="ECO:0000313" key="2">
    <source>
        <dbReference type="EMBL" id="MFD2244727.1"/>
    </source>
</evidence>
<dbReference type="Proteomes" id="UP001597374">
    <property type="component" value="Unassembled WGS sequence"/>
</dbReference>
<accession>A0ABW5CQZ7</accession>
<comment type="caution">
    <text evidence="2">The sequence shown here is derived from an EMBL/GenBank/DDBJ whole genome shotgun (WGS) entry which is preliminary data.</text>
</comment>
<proteinExistence type="predicted"/>
<evidence type="ECO:0000256" key="1">
    <source>
        <dbReference type="SAM" id="Phobius"/>
    </source>
</evidence>
<keyword evidence="1" id="KW-0472">Membrane</keyword>
<evidence type="ECO:0000313" key="3">
    <source>
        <dbReference type="Proteomes" id="UP001597374"/>
    </source>
</evidence>
<keyword evidence="1" id="KW-0812">Transmembrane</keyword>
<organism evidence="2 3">
    <name type="scientific">Pontibacter ruber</name>
    <dbReference type="NCBI Taxonomy" id="1343895"/>
    <lineage>
        <taxon>Bacteria</taxon>
        <taxon>Pseudomonadati</taxon>
        <taxon>Bacteroidota</taxon>
        <taxon>Cytophagia</taxon>
        <taxon>Cytophagales</taxon>
        <taxon>Hymenobacteraceae</taxon>
        <taxon>Pontibacter</taxon>
    </lineage>
</organism>
<dbReference type="RefSeq" id="WP_250429904.1">
    <property type="nucleotide sequence ID" value="NZ_JALPRR010000002.1"/>
</dbReference>
<protein>
    <recommendedName>
        <fullName evidence="4">MFS transporter</fullName>
    </recommendedName>
</protein>
<keyword evidence="3" id="KW-1185">Reference proteome</keyword>
<keyword evidence="1" id="KW-1133">Transmembrane helix</keyword>
<dbReference type="EMBL" id="JBHUIM010000001">
    <property type="protein sequence ID" value="MFD2244727.1"/>
    <property type="molecule type" value="Genomic_DNA"/>
</dbReference>
<gene>
    <name evidence="2" type="ORF">ACFSKP_00580</name>
</gene>
<name>A0ABW5CQZ7_9BACT</name>